<proteinExistence type="predicted"/>
<dbReference type="Pfam" id="PF11387">
    <property type="entry name" value="DUF2795"/>
    <property type="match status" value="1"/>
</dbReference>
<gene>
    <name evidence="1" type="ORF">AVDCRST_MAG14-1177</name>
</gene>
<dbReference type="EMBL" id="CADCVG010000049">
    <property type="protein sequence ID" value="CAA9452959.1"/>
    <property type="molecule type" value="Genomic_DNA"/>
</dbReference>
<sequence>MDFLRKHLPASAGRYVERYLQGIEFPIRKEELVGRLEANGVPGAVVSQVRKRLPEGEYRGPKDVLDALRRR</sequence>
<protein>
    <recommendedName>
        <fullName evidence="2">DUF2795 domain-containing protein</fullName>
    </recommendedName>
</protein>
<name>A0A6J4R1R7_9ACTN</name>
<accession>A0A6J4R1R7</accession>
<evidence type="ECO:0008006" key="2">
    <source>
        <dbReference type="Google" id="ProtNLM"/>
    </source>
</evidence>
<evidence type="ECO:0000313" key="1">
    <source>
        <dbReference type="EMBL" id="CAA9452959.1"/>
    </source>
</evidence>
<reference evidence="1" key="1">
    <citation type="submission" date="2020-02" db="EMBL/GenBank/DDBJ databases">
        <authorList>
            <person name="Meier V. D."/>
        </authorList>
    </citation>
    <scope>NUCLEOTIDE SEQUENCE</scope>
    <source>
        <strain evidence="1">AVDCRST_MAG14</strain>
    </source>
</reference>
<dbReference type="AlphaFoldDB" id="A0A6J4R1R7"/>
<organism evidence="1">
    <name type="scientific">uncultured Rubrobacteraceae bacterium</name>
    <dbReference type="NCBI Taxonomy" id="349277"/>
    <lineage>
        <taxon>Bacteria</taxon>
        <taxon>Bacillati</taxon>
        <taxon>Actinomycetota</taxon>
        <taxon>Rubrobacteria</taxon>
        <taxon>Rubrobacterales</taxon>
        <taxon>Rubrobacteraceae</taxon>
        <taxon>environmental samples</taxon>
    </lineage>
</organism>
<dbReference type="InterPro" id="IPR021527">
    <property type="entry name" value="DUF2795"/>
</dbReference>